<dbReference type="EMBL" id="MLAW01000051">
    <property type="protein sequence ID" value="OJJ19723.1"/>
    <property type="molecule type" value="Genomic_DNA"/>
</dbReference>
<dbReference type="InterPro" id="IPR010093">
    <property type="entry name" value="SinI_DNA-bd"/>
</dbReference>
<dbReference type="InterPro" id="IPR041657">
    <property type="entry name" value="HTH_17"/>
</dbReference>
<feature type="domain" description="Helix-turn-helix" evidence="2">
    <location>
        <begin position="81"/>
        <end position="127"/>
    </location>
</feature>
<dbReference type="Pfam" id="PF12728">
    <property type="entry name" value="HTH_17"/>
    <property type="match status" value="1"/>
</dbReference>
<evidence type="ECO:0000313" key="3">
    <source>
        <dbReference type="EMBL" id="OJJ19723.1"/>
    </source>
</evidence>
<evidence type="ECO:0000259" key="2">
    <source>
        <dbReference type="Pfam" id="PF12728"/>
    </source>
</evidence>
<dbReference type="AlphaFoldDB" id="A0A1L9QLQ6"/>
<dbReference type="GO" id="GO:0003677">
    <property type="term" value="F:DNA binding"/>
    <property type="evidence" value="ECO:0007669"/>
    <property type="project" value="InterPro"/>
</dbReference>
<sequence length="151" mass="16951">MSINQSTAIATAEEARIAREASKTFAALIPNQKPLQLTVTSDDDIERELTLPPTAVRLLFDILEQMALGKAVTIIPVNAELTIEQAADLLNISRSFLADLVDKNEIHHRKLGRHRRILFEELMNYKKKVEESQKAALEELTAQAEELDLGY</sequence>
<organism evidence="3 4">
    <name type="scientific">Roseofilum reptotaenium AO1-A</name>
    <dbReference type="NCBI Taxonomy" id="1925591"/>
    <lineage>
        <taxon>Bacteria</taxon>
        <taxon>Bacillati</taxon>
        <taxon>Cyanobacteriota</taxon>
        <taxon>Cyanophyceae</taxon>
        <taxon>Desertifilales</taxon>
        <taxon>Desertifilaceae</taxon>
        <taxon>Roseofilum</taxon>
    </lineage>
</organism>
<dbReference type="STRING" id="1925591.BI308_21415"/>
<dbReference type="NCBIfam" id="TIGR01764">
    <property type="entry name" value="excise"/>
    <property type="match status" value="1"/>
</dbReference>
<protein>
    <recommendedName>
        <fullName evidence="2">Helix-turn-helix domain-containing protein</fullName>
    </recommendedName>
</protein>
<keyword evidence="1" id="KW-0175">Coiled coil</keyword>
<comment type="caution">
    <text evidence="3">The sequence shown here is derived from an EMBL/GenBank/DDBJ whole genome shotgun (WGS) entry which is preliminary data.</text>
</comment>
<evidence type="ECO:0000256" key="1">
    <source>
        <dbReference type="SAM" id="Coils"/>
    </source>
</evidence>
<keyword evidence="4" id="KW-1185">Reference proteome</keyword>
<accession>A0A1L9QLQ6</accession>
<proteinExistence type="predicted"/>
<name>A0A1L9QLQ6_9CYAN</name>
<reference evidence="3" key="1">
    <citation type="submission" date="2016-10" db="EMBL/GenBank/DDBJ databases">
        <title>CRISPR-Cas defence system in Roseofilum reptotaenium: evidence of a bacteriophage-cyanobacterium arms race in the coral black band disease.</title>
        <authorList>
            <person name="Buerger P."/>
            <person name="Wood-Charlson E.M."/>
            <person name="Weynberg K.D."/>
            <person name="Willis B."/>
            <person name="Van Oppen M.J."/>
        </authorList>
    </citation>
    <scope>NUCLEOTIDE SEQUENCE [LARGE SCALE GENOMIC DNA]</scope>
    <source>
        <strain evidence="3">AO1-A</strain>
    </source>
</reference>
<feature type="coiled-coil region" evidence="1">
    <location>
        <begin position="115"/>
        <end position="147"/>
    </location>
</feature>
<dbReference type="Proteomes" id="UP000183940">
    <property type="component" value="Unassembled WGS sequence"/>
</dbReference>
<evidence type="ECO:0000313" key="4">
    <source>
        <dbReference type="Proteomes" id="UP000183940"/>
    </source>
</evidence>
<gene>
    <name evidence="3" type="ORF">BI308_21415</name>
</gene>